<evidence type="ECO:0000256" key="1">
    <source>
        <dbReference type="SAM" id="MobiDB-lite"/>
    </source>
</evidence>
<accession>A0AAV2DJP1</accession>
<evidence type="ECO:0000313" key="3">
    <source>
        <dbReference type="Proteomes" id="UP001497516"/>
    </source>
</evidence>
<feature type="region of interest" description="Disordered" evidence="1">
    <location>
        <begin position="46"/>
        <end position="66"/>
    </location>
</feature>
<reference evidence="2 3" key="1">
    <citation type="submission" date="2024-04" db="EMBL/GenBank/DDBJ databases">
        <authorList>
            <person name="Fracassetti M."/>
        </authorList>
    </citation>
    <scope>NUCLEOTIDE SEQUENCE [LARGE SCALE GENOMIC DNA]</scope>
</reference>
<name>A0AAV2DJP1_9ROSI</name>
<dbReference type="Proteomes" id="UP001497516">
    <property type="component" value="Chromosome 3"/>
</dbReference>
<keyword evidence="3" id="KW-1185">Reference proteome</keyword>
<organism evidence="2 3">
    <name type="scientific">Linum trigynum</name>
    <dbReference type="NCBI Taxonomy" id="586398"/>
    <lineage>
        <taxon>Eukaryota</taxon>
        <taxon>Viridiplantae</taxon>
        <taxon>Streptophyta</taxon>
        <taxon>Embryophyta</taxon>
        <taxon>Tracheophyta</taxon>
        <taxon>Spermatophyta</taxon>
        <taxon>Magnoliopsida</taxon>
        <taxon>eudicotyledons</taxon>
        <taxon>Gunneridae</taxon>
        <taxon>Pentapetalae</taxon>
        <taxon>rosids</taxon>
        <taxon>fabids</taxon>
        <taxon>Malpighiales</taxon>
        <taxon>Linaceae</taxon>
        <taxon>Linum</taxon>
    </lineage>
</organism>
<evidence type="ECO:0008006" key="4">
    <source>
        <dbReference type="Google" id="ProtNLM"/>
    </source>
</evidence>
<sequence length="66" mass="7692">MKPPYPNWYRSDQHCAYHSGVAGHSTEDCRMFKIKVQQMMKAGWLKFEEDPKSPDVSNNPLPTHEN</sequence>
<dbReference type="EMBL" id="OZ034816">
    <property type="protein sequence ID" value="CAL1373695.1"/>
    <property type="molecule type" value="Genomic_DNA"/>
</dbReference>
<protein>
    <recommendedName>
        <fullName evidence="4">Gag-pol polyprotein</fullName>
    </recommendedName>
</protein>
<dbReference type="AlphaFoldDB" id="A0AAV2DJP1"/>
<evidence type="ECO:0000313" key="2">
    <source>
        <dbReference type="EMBL" id="CAL1373695.1"/>
    </source>
</evidence>
<proteinExistence type="predicted"/>
<feature type="compositionally biased region" description="Polar residues" evidence="1">
    <location>
        <begin position="55"/>
        <end position="66"/>
    </location>
</feature>
<dbReference type="PANTHER" id="PTHR32108">
    <property type="entry name" value="DNA-DIRECTED RNA POLYMERASE SUBUNIT ALPHA"/>
    <property type="match status" value="1"/>
</dbReference>
<gene>
    <name evidence="2" type="ORF">LTRI10_LOCUS15614</name>
</gene>